<evidence type="ECO:0000313" key="1">
    <source>
        <dbReference type="EMBL" id="GIX61414.1"/>
    </source>
</evidence>
<dbReference type="GeneID" id="94192897"/>
<keyword evidence="2" id="KW-1185">Reference proteome</keyword>
<evidence type="ECO:0000313" key="2">
    <source>
        <dbReference type="Proteomes" id="UP001497744"/>
    </source>
</evidence>
<sequence length="155" mass="17446">MKRLSHCLDSLYNAIIPCDPAKRRINRPGNLLQPVIYALTKSPVKLTDYSINFFFIFLLNRPISTKTLQHPYRKRYGSIAQPMRRNVGRCNAGAGDMTMGITATLIPDELLKSVGQLGNEIIAGTIQSLSNLPNIRTKPNIRYFNTLKKLLNMLG</sequence>
<gene>
    <name evidence="1" type="ORF">BcabD6B2_08490</name>
</gene>
<accession>A0AAV4LNM8</accession>
<proteinExistence type="predicted"/>
<dbReference type="RefSeq" id="XP_067713485.1">
    <property type="nucleotide sequence ID" value="XM_067857384.1"/>
</dbReference>
<dbReference type="AlphaFoldDB" id="A0AAV4LNM8"/>
<protein>
    <submittedName>
        <fullName evidence="1">Sigma-70 family RNA polymerase sigma factor</fullName>
    </submittedName>
</protein>
<dbReference type="Proteomes" id="UP001497744">
    <property type="component" value="Unassembled WGS sequence"/>
</dbReference>
<name>A0AAV4LNM8_BABCB</name>
<dbReference type="EMBL" id="BPLF01000001">
    <property type="protein sequence ID" value="GIX61414.1"/>
    <property type="molecule type" value="Genomic_DNA"/>
</dbReference>
<reference evidence="1 2" key="1">
    <citation type="submission" date="2021-06" db="EMBL/GenBank/DDBJ databases">
        <title>Genome sequence of Babesia caballi.</title>
        <authorList>
            <person name="Yamagishi J."/>
            <person name="Kidaka T."/>
            <person name="Ochi A."/>
        </authorList>
    </citation>
    <scope>NUCLEOTIDE SEQUENCE [LARGE SCALE GENOMIC DNA]</scope>
    <source>
        <strain evidence="1">USDA-D6B2</strain>
    </source>
</reference>
<comment type="caution">
    <text evidence="1">The sequence shown here is derived from an EMBL/GenBank/DDBJ whole genome shotgun (WGS) entry which is preliminary data.</text>
</comment>
<organism evidence="1 2">
    <name type="scientific">Babesia caballi</name>
    <dbReference type="NCBI Taxonomy" id="5871"/>
    <lineage>
        <taxon>Eukaryota</taxon>
        <taxon>Sar</taxon>
        <taxon>Alveolata</taxon>
        <taxon>Apicomplexa</taxon>
        <taxon>Aconoidasida</taxon>
        <taxon>Piroplasmida</taxon>
        <taxon>Babesiidae</taxon>
        <taxon>Babesia</taxon>
    </lineage>
</organism>